<dbReference type="EMBL" id="JBIAFP010000005">
    <property type="protein sequence ID" value="MFE9225164.1"/>
    <property type="molecule type" value="Genomic_DNA"/>
</dbReference>
<reference evidence="1 2" key="1">
    <citation type="submission" date="2024-10" db="EMBL/GenBank/DDBJ databases">
        <title>The Natural Products Discovery Center: Release of the First 8490 Sequenced Strains for Exploring Actinobacteria Biosynthetic Diversity.</title>
        <authorList>
            <person name="Kalkreuter E."/>
            <person name="Kautsar S.A."/>
            <person name="Yang D."/>
            <person name="Bader C.D."/>
            <person name="Teijaro C.N."/>
            <person name="Fluegel L."/>
            <person name="Davis C.M."/>
            <person name="Simpson J.R."/>
            <person name="Lauterbach L."/>
            <person name="Steele A.D."/>
            <person name="Gui C."/>
            <person name="Meng S."/>
            <person name="Li G."/>
            <person name="Viehrig K."/>
            <person name="Ye F."/>
            <person name="Su P."/>
            <person name="Kiefer A.F."/>
            <person name="Nichols A."/>
            <person name="Cepeda A.J."/>
            <person name="Yan W."/>
            <person name="Fan B."/>
            <person name="Jiang Y."/>
            <person name="Adhikari A."/>
            <person name="Zheng C.-J."/>
            <person name="Schuster L."/>
            <person name="Cowan T.M."/>
            <person name="Smanski M.J."/>
            <person name="Chevrette M.G."/>
            <person name="De Carvalho L.P.S."/>
            <person name="Shen B."/>
        </authorList>
    </citation>
    <scope>NUCLEOTIDE SEQUENCE [LARGE SCALE GENOMIC DNA]</scope>
    <source>
        <strain evidence="1 2">NPDC007066</strain>
    </source>
</reference>
<sequence length="101" mass="11690">MEDRTWQLRRGEEEIGRLTLEAVDMFWHDCRFEASAGWATVSPLIEESRRAWERGDTETALKLDEAIDALDLELVPNSEGEPITDFLLRIDMDAGSARFRY</sequence>
<keyword evidence="2" id="KW-1185">Reference proteome</keyword>
<organism evidence="1 2">
    <name type="scientific">Streptomyces massasporeus</name>
    <dbReference type="NCBI Taxonomy" id="67324"/>
    <lineage>
        <taxon>Bacteria</taxon>
        <taxon>Bacillati</taxon>
        <taxon>Actinomycetota</taxon>
        <taxon>Actinomycetes</taxon>
        <taxon>Kitasatosporales</taxon>
        <taxon>Streptomycetaceae</taxon>
        <taxon>Streptomyces</taxon>
    </lineage>
</organism>
<accession>A0ABW6L9L8</accession>
<proteinExistence type="predicted"/>
<evidence type="ECO:0000313" key="1">
    <source>
        <dbReference type="EMBL" id="MFE9225164.1"/>
    </source>
</evidence>
<protein>
    <submittedName>
        <fullName evidence="1">Uncharacterized protein</fullName>
    </submittedName>
</protein>
<gene>
    <name evidence="1" type="ORF">ACFYM3_11100</name>
</gene>
<comment type="caution">
    <text evidence="1">The sequence shown here is derived from an EMBL/GenBank/DDBJ whole genome shotgun (WGS) entry which is preliminary data.</text>
</comment>
<name>A0ABW6L9L8_9ACTN</name>
<dbReference type="RefSeq" id="WP_358279363.1">
    <property type="nucleotide sequence ID" value="NZ_JBEYGJ010000005.1"/>
</dbReference>
<dbReference type="Proteomes" id="UP001601288">
    <property type="component" value="Unassembled WGS sequence"/>
</dbReference>
<evidence type="ECO:0000313" key="2">
    <source>
        <dbReference type="Proteomes" id="UP001601288"/>
    </source>
</evidence>